<feature type="transmembrane region" description="Helical" evidence="5">
    <location>
        <begin position="125"/>
        <end position="147"/>
    </location>
</feature>
<reference evidence="7 8" key="1">
    <citation type="submission" date="2018-03" db="EMBL/GenBank/DDBJ databases">
        <title>Genome sequence of Clostridium luticellarii DSM 29923.</title>
        <authorList>
            <person name="Poehlein A."/>
            <person name="Daniel R."/>
        </authorList>
    </citation>
    <scope>NUCLEOTIDE SEQUENCE [LARGE SCALE GENOMIC DNA]</scope>
    <source>
        <strain evidence="7 8">DSM 29923</strain>
    </source>
</reference>
<dbReference type="OrthoDB" id="1937258at2"/>
<proteinExistence type="predicted"/>
<comment type="caution">
    <text evidence="7">The sequence shown here is derived from an EMBL/GenBank/DDBJ whole genome shotgun (WGS) entry which is preliminary data.</text>
</comment>
<feature type="transmembrane region" description="Helical" evidence="5">
    <location>
        <begin position="88"/>
        <end position="113"/>
    </location>
</feature>
<gene>
    <name evidence="7" type="ORF">CLLU_35610</name>
</gene>
<evidence type="ECO:0000256" key="4">
    <source>
        <dbReference type="ARBA" id="ARBA00023136"/>
    </source>
</evidence>
<feature type="transmembrane region" description="Helical" evidence="5">
    <location>
        <begin position="36"/>
        <end position="53"/>
    </location>
</feature>
<evidence type="ECO:0000313" key="8">
    <source>
        <dbReference type="Proteomes" id="UP000237798"/>
    </source>
</evidence>
<feature type="transmembrane region" description="Helical" evidence="5">
    <location>
        <begin position="199"/>
        <end position="219"/>
    </location>
</feature>
<sequence length="220" mass="24933">MEIKENKEDLGIDKKIIYFFKKPSVIFNEFIEKPRYLWTMCIITAINVIYAIMQTALSIDIVKRSITGNLPDASKTLVEKFMKYTTSIPVQTVITIVTTVISIYVAALIYKILSRIFGSRIKYKQVVSVYCLSMMPIAIGEVLKWLYMAVTGKPVGVSYLVKPTLLNGVLDKFDIFNIWQIILLTIGISIVGKVSKKKSFAIVAILFALNVFITLHSYIK</sequence>
<dbReference type="GO" id="GO:0016020">
    <property type="term" value="C:membrane"/>
    <property type="evidence" value="ECO:0007669"/>
    <property type="project" value="UniProtKB-SubCell"/>
</dbReference>
<dbReference type="EMBL" id="PVXP01000111">
    <property type="protein sequence ID" value="PRR79114.1"/>
    <property type="molecule type" value="Genomic_DNA"/>
</dbReference>
<keyword evidence="4 5" id="KW-0472">Membrane</keyword>
<feature type="domain" description="Yip1" evidence="6">
    <location>
        <begin position="19"/>
        <end position="213"/>
    </location>
</feature>
<accession>A0A2T0B5E8</accession>
<keyword evidence="8" id="KW-1185">Reference proteome</keyword>
<dbReference type="Pfam" id="PF04893">
    <property type="entry name" value="Yip1"/>
    <property type="match status" value="1"/>
</dbReference>
<dbReference type="RefSeq" id="WP_106011096.1">
    <property type="nucleotide sequence ID" value="NZ_JALCQA010000044.1"/>
</dbReference>
<evidence type="ECO:0000256" key="1">
    <source>
        <dbReference type="ARBA" id="ARBA00004141"/>
    </source>
</evidence>
<evidence type="ECO:0000256" key="3">
    <source>
        <dbReference type="ARBA" id="ARBA00022989"/>
    </source>
</evidence>
<evidence type="ECO:0000259" key="6">
    <source>
        <dbReference type="Pfam" id="PF04893"/>
    </source>
</evidence>
<dbReference type="AlphaFoldDB" id="A0A2T0B5E8"/>
<comment type="subcellular location">
    <subcellularLocation>
        <location evidence="1">Membrane</location>
        <topology evidence="1">Multi-pass membrane protein</topology>
    </subcellularLocation>
</comment>
<dbReference type="InterPro" id="IPR006977">
    <property type="entry name" value="Yip1_dom"/>
</dbReference>
<evidence type="ECO:0000256" key="2">
    <source>
        <dbReference type="ARBA" id="ARBA00022692"/>
    </source>
</evidence>
<feature type="transmembrane region" description="Helical" evidence="5">
    <location>
        <begin position="175"/>
        <end position="192"/>
    </location>
</feature>
<protein>
    <submittedName>
        <fullName evidence="7">Yip1 domain protein</fullName>
    </submittedName>
</protein>
<name>A0A2T0B5E8_9CLOT</name>
<evidence type="ECO:0000256" key="5">
    <source>
        <dbReference type="SAM" id="Phobius"/>
    </source>
</evidence>
<dbReference type="Proteomes" id="UP000237798">
    <property type="component" value="Unassembled WGS sequence"/>
</dbReference>
<keyword evidence="3 5" id="KW-1133">Transmembrane helix</keyword>
<evidence type="ECO:0000313" key="7">
    <source>
        <dbReference type="EMBL" id="PRR79114.1"/>
    </source>
</evidence>
<keyword evidence="2 5" id="KW-0812">Transmembrane</keyword>
<organism evidence="7 8">
    <name type="scientific">Clostridium luticellarii</name>
    <dbReference type="NCBI Taxonomy" id="1691940"/>
    <lineage>
        <taxon>Bacteria</taxon>
        <taxon>Bacillati</taxon>
        <taxon>Bacillota</taxon>
        <taxon>Clostridia</taxon>
        <taxon>Eubacteriales</taxon>
        <taxon>Clostridiaceae</taxon>
        <taxon>Clostridium</taxon>
    </lineage>
</organism>